<dbReference type="Proteomes" id="UP000729701">
    <property type="component" value="Unassembled WGS sequence"/>
</dbReference>
<reference evidence="8" key="2">
    <citation type="journal article" date="2022" name="Microbiol. Resour. Announc.">
        <title>Metagenome Sequencing to Explore Phylogenomics of Terrestrial Cyanobacteria.</title>
        <authorList>
            <person name="Ward R.D."/>
            <person name="Stajich J.E."/>
            <person name="Johansen J.R."/>
            <person name="Huntemann M."/>
            <person name="Clum A."/>
            <person name="Foster B."/>
            <person name="Foster B."/>
            <person name="Roux S."/>
            <person name="Palaniappan K."/>
            <person name="Varghese N."/>
            <person name="Mukherjee S."/>
            <person name="Reddy T.B.K."/>
            <person name="Daum C."/>
            <person name="Copeland A."/>
            <person name="Chen I.A."/>
            <person name="Ivanova N.N."/>
            <person name="Kyrpides N.C."/>
            <person name="Shapiro N."/>
            <person name="Eloe-Fadrosh E.A."/>
            <person name="Pietrasiak N."/>
        </authorList>
    </citation>
    <scope>NUCLEOTIDE SEQUENCE</scope>
    <source>
        <strain evidence="8">GSE-NOS-MK-12-04C</strain>
    </source>
</reference>
<dbReference type="InterPro" id="IPR050390">
    <property type="entry name" value="C5-Methyltransferase"/>
</dbReference>
<dbReference type="GO" id="GO:0003677">
    <property type="term" value="F:DNA binding"/>
    <property type="evidence" value="ECO:0007669"/>
    <property type="project" value="TreeGrafter"/>
</dbReference>
<evidence type="ECO:0000256" key="4">
    <source>
        <dbReference type="ARBA" id="ARBA00022691"/>
    </source>
</evidence>
<keyword evidence="4 6" id="KW-0949">S-adenosyl-L-methionine</keyword>
<dbReference type="GO" id="GO:0032259">
    <property type="term" value="P:methylation"/>
    <property type="evidence" value="ECO:0007669"/>
    <property type="project" value="UniProtKB-KW"/>
</dbReference>
<proteinExistence type="inferred from homology"/>
<dbReference type="Gene3D" id="3.40.50.150">
    <property type="entry name" value="Vaccinia Virus protein VP39"/>
    <property type="match status" value="1"/>
</dbReference>
<dbReference type="PROSITE" id="PS51679">
    <property type="entry name" value="SAM_MT_C5"/>
    <property type="match status" value="1"/>
</dbReference>
<evidence type="ECO:0000256" key="1">
    <source>
        <dbReference type="ARBA" id="ARBA00011975"/>
    </source>
</evidence>
<dbReference type="GO" id="GO:0044027">
    <property type="term" value="P:negative regulation of gene expression via chromosomal CpG island methylation"/>
    <property type="evidence" value="ECO:0007669"/>
    <property type="project" value="TreeGrafter"/>
</dbReference>
<dbReference type="PRINTS" id="PR00105">
    <property type="entry name" value="C5METTRFRASE"/>
</dbReference>
<evidence type="ECO:0000256" key="2">
    <source>
        <dbReference type="ARBA" id="ARBA00022603"/>
    </source>
</evidence>
<dbReference type="GO" id="GO:0003886">
    <property type="term" value="F:DNA (cytosine-5-)-methyltransferase activity"/>
    <property type="evidence" value="ECO:0007669"/>
    <property type="project" value="UniProtKB-EC"/>
</dbReference>
<comment type="caution">
    <text evidence="8">The sequence shown here is derived from an EMBL/GenBank/DDBJ whole genome shotgun (WGS) entry which is preliminary data.</text>
</comment>
<dbReference type="EC" id="2.1.1.37" evidence="1"/>
<dbReference type="NCBIfam" id="TIGR00675">
    <property type="entry name" value="dcm"/>
    <property type="match status" value="1"/>
</dbReference>
<evidence type="ECO:0000256" key="5">
    <source>
        <dbReference type="ARBA" id="ARBA00022747"/>
    </source>
</evidence>
<dbReference type="InterPro" id="IPR001525">
    <property type="entry name" value="C5_MeTfrase"/>
</dbReference>
<feature type="active site" evidence="6">
    <location>
        <position position="99"/>
    </location>
</feature>
<name>A0A951URH6_9CYAN</name>
<reference evidence="8" key="1">
    <citation type="submission" date="2021-05" db="EMBL/GenBank/DDBJ databases">
        <authorList>
            <person name="Pietrasiak N."/>
            <person name="Ward R."/>
            <person name="Stajich J.E."/>
            <person name="Kurbessoian T."/>
        </authorList>
    </citation>
    <scope>NUCLEOTIDE SEQUENCE</scope>
    <source>
        <strain evidence="8">GSE-NOS-MK-12-04C</strain>
    </source>
</reference>
<dbReference type="EMBL" id="JAHHGZ010000004">
    <property type="protein sequence ID" value="MBW4666854.1"/>
    <property type="molecule type" value="Genomic_DNA"/>
</dbReference>
<dbReference type="Pfam" id="PF00145">
    <property type="entry name" value="DNA_methylase"/>
    <property type="match status" value="1"/>
</dbReference>
<dbReference type="InterPro" id="IPR029063">
    <property type="entry name" value="SAM-dependent_MTases_sf"/>
</dbReference>
<gene>
    <name evidence="8" type="ORF">KME60_05270</name>
</gene>
<dbReference type="PANTHER" id="PTHR10629:SF52">
    <property type="entry name" value="DNA (CYTOSINE-5)-METHYLTRANSFERASE 1"/>
    <property type="match status" value="1"/>
</dbReference>
<evidence type="ECO:0000256" key="7">
    <source>
        <dbReference type="RuleBase" id="RU000416"/>
    </source>
</evidence>
<dbReference type="Gene3D" id="3.90.120.10">
    <property type="entry name" value="DNA Methylase, subunit A, domain 2"/>
    <property type="match status" value="1"/>
</dbReference>
<dbReference type="GO" id="GO:0009307">
    <property type="term" value="P:DNA restriction-modification system"/>
    <property type="evidence" value="ECO:0007669"/>
    <property type="project" value="UniProtKB-KW"/>
</dbReference>
<evidence type="ECO:0000256" key="6">
    <source>
        <dbReference type="PROSITE-ProRule" id="PRU01016"/>
    </source>
</evidence>
<comment type="similarity">
    <text evidence="6 7">Belongs to the class I-like SAM-binding methyltransferase superfamily. C5-methyltransferase family.</text>
</comment>
<keyword evidence="3 6" id="KW-0808">Transferase</keyword>
<accession>A0A951URH6</accession>
<sequence length="400" mass="45975">MIRPKIFSFFSGCGFLDLGFENSGYDIVYVSEIFSPFMAAYRYSRMNRNSPLPEFGYHEGKSGDVSKLVEESEAKRLQEIINSCRKSTNIIGFIGGPPCPDFSVGGKNLGHLGDNGQLSAAYIELICQQQPDFFLFENVKGLWKTKKHRSFYDSLKLKLQLAGYILTDHLINAIEYGVPQDRERIILIGFKNNFLDNLGVSRSNINFGVELKFPWQNYILYPQRIVSSYPWSKCQPFSENSILLCPKEIPQELTVEYWFRKNDVLNHPNSRHYFQPRAAREKFASIEEGDDSKKSFKRLHRWRYSPTACYGNNEVHLHPYQVRRISAAEALAIQSMPKDFILPDEMSLTNMFKTIGNGVPYLASKAIARTIIDFINKPNLCNNLQLDIVYKPLQPSPIFK</sequence>
<dbReference type="AlphaFoldDB" id="A0A951URH6"/>
<keyword evidence="2 6" id="KW-0489">Methyltransferase</keyword>
<keyword evidence="5" id="KW-0680">Restriction system</keyword>
<evidence type="ECO:0000313" key="9">
    <source>
        <dbReference type="Proteomes" id="UP000729701"/>
    </source>
</evidence>
<protein>
    <recommendedName>
        <fullName evidence="1">DNA (cytosine-5-)-methyltransferase</fullName>
        <ecNumber evidence="1">2.1.1.37</ecNumber>
    </recommendedName>
</protein>
<dbReference type="SUPFAM" id="SSF53335">
    <property type="entry name" value="S-adenosyl-L-methionine-dependent methyltransferases"/>
    <property type="match status" value="1"/>
</dbReference>
<evidence type="ECO:0000313" key="8">
    <source>
        <dbReference type="EMBL" id="MBW4666854.1"/>
    </source>
</evidence>
<evidence type="ECO:0000256" key="3">
    <source>
        <dbReference type="ARBA" id="ARBA00022679"/>
    </source>
</evidence>
<organism evidence="8 9">
    <name type="scientific">Cyanomargarita calcarea GSE-NOS-MK-12-04C</name>
    <dbReference type="NCBI Taxonomy" id="2839659"/>
    <lineage>
        <taxon>Bacteria</taxon>
        <taxon>Bacillati</taxon>
        <taxon>Cyanobacteriota</taxon>
        <taxon>Cyanophyceae</taxon>
        <taxon>Nostocales</taxon>
        <taxon>Cyanomargaritaceae</taxon>
        <taxon>Cyanomargarita</taxon>
    </lineage>
</organism>
<dbReference type="PANTHER" id="PTHR10629">
    <property type="entry name" value="CYTOSINE-SPECIFIC METHYLTRANSFERASE"/>
    <property type="match status" value="1"/>
</dbReference>